<dbReference type="GO" id="GO:0016746">
    <property type="term" value="F:acyltransferase activity"/>
    <property type="evidence" value="ECO:0007669"/>
    <property type="project" value="UniProtKB-KW"/>
</dbReference>
<dbReference type="Proteomes" id="UP001524642">
    <property type="component" value="Unassembled WGS sequence"/>
</dbReference>
<keyword evidence="1" id="KW-0808">Transferase</keyword>
<dbReference type="PANTHER" id="PTHR23416">
    <property type="entry name" value="SIALIC ACID SYNTHASE-RELATED"/>
    <property type="match status" value="1"/>
</dbReference>
<dbReference type="InterPro" id="IPR018357">
    <property type="entry name" value="Hexapep_transf_CS"/>
</dbReference>
<comment type="caution">
    <text evidence="4">The sequence shown here is derived from an EMBL/GenBank/DDBJ whole genome shotgun (WGS) entry which is preliminary data.</text>
</comment>
<dbReference type="InterPro" id="IPR051159">
    <property type="entry name" value="Hexapeptide_acetyltransf"/>
</dbReference>
<protein>
    <submittedName>
        <fullName evidence="4">Acyltransferase</fullName>
    </submittedName>
</protein>
<dbReference type="InterPro" id="IPR001451">
    <property type="entry name" value="Hexapep"/>
</dbReference>
<keyword evidence="2" id="KW-0677">Repeat</keyword>
<name>A0ABT1X6G9_9PROT</name>
<dbReference type="PROSITE" id="PS00101">
    <property type="entry name" value="HEXAPEP_TRANSFERASES"/>
    <property type="match status" value="1"/>
</dbReference>
<evidence type="ECO:0000313" key="5">
    <source>
        <dbReference type="Proteomes" id="UP001524642"/>
    </source>
</evidence>
<proteinExistence type="predicted"/>
<dbReference type="RefSeq" id="WP_257717342.1">
    <property type="nucleotide sequence ID" value="NZ_JANJOU010000014.1"/>
</dbReference>
<organism evidence="4 5">
    <name type="scientific">Roseomonas populi</name>
    <dbReference type="NCBI Taxonomy" id="3121582"/>
    <lineage>
        <taxon>Bacteria</taxon>
        <taxon>Pseudomonadati</taxon>
        <taxon>Pseudomonadota</taxon>
        <taxon>Alphaproteobacteria</taxon>
        <taxon>Acetobacterales</taxon>
        <taxon>Roseomonadaceae</taxon>
        <taxon>Roseomonas</taxon>
    </lineage>
</organism>
<reference evidence="4 5" key="1">
    <citation type="submission" date="2022-06" db="EMBL/GenBank/DDBJ databases">
        <title>Roseomonas CN29.</title>
        <authorList>
            <person name="Cheng Y."/>
            <person name="He X."/>
        </authorList>
    </citation>
    <scope>NUCLEOTIDE SEQUENCE [LARGE SCALE GENOMIC DNA]</scope>
    <source>
        <strain evidence="4 5">CN29</strain>
    </source>
</reference>
<dbReference type="EMBL" id="JANJOU010000014">
    <property type="protein sequence ID" value="MCR0983680.1"/>
    <property type="molecule type" value="Genomic_DNA"/>
</dbReference>
<evidence type="ECO:0000256" key="2">
    <source>
        <dbReference type="ARBA" id="ARBA00022737"/>
    </source>
</evidence>
<evidence type="ECO:0000256" key="1">
    <source>
        <dbReference type="ARBA" id="ARBA00022679"/>
    </source>
</evidence>
<dbReference type="CDD" id="cd04647">
    <property type="entry name" value="LbH_MAT_like"/>
    <property type="match status" value="1"/>
</dbReference>
<accession>A0ABT1X6G9</accession>
<sequence>MTDQVLEAFDRFLADRPGVRQRLGQPGWALPDPREFQVKPLGNGNALLWRGRSNVLDIVLPGGARDNIILCDAIELGRASLTLNGGGNLVVLCASTKFQAKITIQGDGHLLYWGEGATCNEGTVVMGAGHRGTTVMFGADCMLSQRVTVRAADSHGILDVGTREVTNVPGSIVVGPHVWLGNGSTVLKDVEIGPGSIVGAGAIVTADIPALSTCVGVPARVVRQNTTWTRKSSPTEEQKDQVFRLLAQVGAAVPAPVG</sequence>
<keyword evidence="5" id="KW-1185">Reference proteome</keyword>
<dbReference type="SUPFAM" id="SSF51161">
    <property type="entry name" value="Trimeric LpxA-like enzymes"/>
    <property type="match status" value="1"/>
</dbReference>
<dbReference type="Pfam" id="PF00132">
    <property type="entry name" value="Hexapep"/>
    <property type="match status" value="1"/>
</dbReference>
<keyword evidence="3 4" id="KW-0012">Acyltransferase</keyword>
<evidence type="ECO:0000256" key="3">
    <source>
        <dbReference type="ARBA" id="ARBA00023315"/>
    </source>
</evidence>
<dbReference type="InterPro" id="IPR011004">
    <property type="entry name" value="Trimer_LpxA-like_sf"/>
</dbReference>
<dbReference type="PANTHER" id="PTHR23416:SF78">
    <property type="entry name" value="LIPOPOLYSACCHARIDE BIOSYNTHESIS O-ACETYL TRANSFERASE WBBJ-RELATED"/>
    <property type="match status" value="1"/>
</dbReference>
<evidence type="ECO:0000313" key="4">
    <source>
        <dbReference type="EMBL" id="MCR0983680.1"/>
    </source>
</evidence>
<gene>
    <name evidence="4" type="ORF">NRP21_16620</name>
</gene>
<dbReference type="Gene3D" id="2.160.10.10">
    <property type="entry name" value="Hexapeptide repeat proteins"/>
    <property type="match status" value="1"/>
</dbReference>